<dbReference type="FunFam" id="1.10.10.10:FF:000001">
    <property type="entry name" value="LysR family transcriptional regulator"/>
    <property type="match status" value="1"/>
</dbReference>
<sequence length="315" mass="35408">MSKSKALPSLKSLTAFEAVVRLGSMTAAAKELDSTQPAISQRIRALEDTIGIVLFDRTGARLVPTRQGRILYDEVSSSLSRIEGTIRGLQADVTPQRHKITIAAHFGFAHLWLLPKLPLIEETFPNIQFEILPVDRADDKEMVQADISIRFGRYDCIDGSDQLLESEVVFPICSPAFAARYRLGDIHEVDLSHVPLLHMDTDDVRWLDWEQWCRLAGVTPSNQTPSIRYNNYPLMMSAVKEGRGMALGWSTLVRDMIAEGSLVALQPTVRRPNFGYILHSRYRDNAVLVPLMRWMLQQFDVVHSSNSGINVSGDF</sequence>
<gene>
    <name evidence="6" type="ORF">GEM_4725</name>
</gene>
<dbReference type="KEGG" id="bct:GEM_4725"/>
<keyword evidence="4" id="KW-0804">Transcription</keyword>
<protein>
    <submittedName>
        <fullName evidence="6">LysR family regulatory protein</fullName>
    </submittedName>
</protein>
<dbReference type="InterPro" id="IPR058163">
    <property type="entry name" value="LysR-type_TF_proteobact-type"/>
</dbReference>
<dbReference type="InterPro" id="IPR036390">
    <property type="entry name" value="WH_DNA-bd_sf"/>
</dbReference>
<organism evidence="6 7">
    <name type="scientific">Burkholderia cepacia GG4</name>
    <dbReference type="NCBI Taxonomy" id="1009846"/>
    <lineage>
        <taxon>Bacteria</taxon>
        <taxon>Pseudomonadati</taxon>
        <taxon>Pseudomonadota</taxon>
        <taxon>Betaproteobacteria</taxon>
        <taxon>Burkholderiales</taxon>
        <taxon>Burkholderiaceae</taxon>
        <taxon>Burkholderia</taxon>
        <taxon>Burkholderia cepacia complex</taxon>
    </lineage>
</organism>
<dbReference type="EMBL" id="CP003775">
    <property type="protein sequence ID" value="AFQ51114.1"/>
    <property type="molecule type" value="Genomic_DNA"/>
</dbReference>
<evidence type="ECO:0000256" key="4">
    <source>
        <dbReference type="ARBA" id="ARBA00023163"/>
    </source>
</evidence>
<name>A0A9W3K572_BURCE</name>
<evidence type="ECO:0000256" key="2">
    <source>
        <dbReference type="ARBA" id="ARBA00023015"/>
    </source>
</evidence>
<dbReference type="AlphaFoldDB" id="A0A9W3K572"/>
<dbReference type="Pfam" id="PF03466">
    <property type="entry name" value="LysR_substrate"/>
    <property type="match status" value="1"/>
</dbReference>
<dbReference type="PROSITE" id="PS50931">
    <property type="entry name" value="HTH_LYSR"/>
    <property type="match status" value="1"/>
</dbReference>
<evidence type="ECO:0000256" key="3">
    <source>
        <dbReference type="ARBA" id="ARBA00023125"/>
    </source>
</evidence>
<dbReference type="SUPFAM" id="SSF53850">
    <property type="entry name" value="Periplasmic binding protein-like II"/>
    <property type="match status" value="1"/>
</dbReference>
<feature type="domain" description="HTH lysR-type" evidence="5">
    <location>
        <begin position="8"/>
        <end position="65"/>
    </location>
</feature>
<dbReference type="Pfam" id="PF00126">
    <property type="entry name" value="HTH_1"/>
    <property type="match status" value="1"/>
</dbReference>
<comment type="similarity">
    <text evidence="1">Belongs to the LysR transcriptional regulatory family.</text>
</comment>
<proteinExistence type="inferred from homology"/>
<dbReference type="PANTHER" id="PTHR30537:SF5">
    <property type="entry name" value="HTH-TYPE TRANSCRIPTIONAL ACTIVATOR TTDR-RELATED"/>
    <property type="match status" value="1"/>
</dbReference>
<dbReference type="PANTHER" id="PTHR30537">
    <property type="entry name" value="HTH-TYPE TRANSCRIPTIONAL REGULATOR"/>
    <property type="match status" value="1"/>
</dbReference>
<keyword evidence="2" id="KW-0805">Transcription regulation</keyword>
<keyword evidence="3" id="KW-0238">DNA-binding</keyword>
<evidence type="ECO:0000313" key="6">
    <source>
        <dbReference type="EMBL" id="AFQ51114.1"/>
    </source>
</evidence>
<evidence type="ECO:0000259" key="5">
    <source>
        <dbReference type="PROSITE" id="PS50931"/>
    </source>
</evidence>
<evidence type="ECO:0000313" key="7">
    <source>
        <dbReference type="Proteomes" id="UP000032866"/>
    </source>
</evidence>
<dbReference type="InterPro" id="IPR036388">
    <property type="entry name" value="WH-like_DNA-bd_sf"/>
</dbReference>
<dbReference type="GO" id="GO:0003677">
    <property type="term" value="F:DNA binding"/>
    <property type="evidence" value="ECO:0007669"/>
    <property type="project" value="UniProtKB-KW"/>
</dbReference>
<dbReference type="Gene3D" id="3.40.190.10">
    <property type="entry name" value="Periplasmic binding protein-like II"/>
    <property type="match status" value="2"/>
</dbReference>
<reference evidence="6 7" key="1">
    <citation type="journal article" date="2012" name="J. Bacteriol.">
        <title>Complete Genome Sequence of Burkholderia sp. Strain GG4, a Betaproteobacterium That Reduces 3-Oxo-N-Acylhomoserine Lactones and Produces Different N-Acylhomoserine Lactones.</title>
        <authorList>
            <person name="Hong K.W."/>
            <person name="Koh C.L."/>
            <person name="Sam C.K."/>
            <person name="Yin W.F."/>
            <person name="Chan K.G."/>
        </authorList>
    </citation>
    <scope>NUCLEOTIDE SEQUENCE [LARGE SCALE GENOMIC DNA]</scope>
    <source>
        <strain evidence="6 7">GG4</strain>
    </source>
</reference>
<dbReference type="GO" id="GO:0003700">
    <property type="term" value="F:DNA-binding transcription factor activity"/>
    <property type="evidence" value="ECO:0007669"/>
    <property type="project" value="InterPro"/>
</dbReference>
<dbReference type="SUPFAM" id="SSF46785">
    <property type="entry name" value="Winged helix' DNA-binding domain"/>
    <property type="match status" value="1"/>
</dbReference>
<dbReference type="InterPro" id="IPR005119">
    <property type="entry name" value="LysR_subst-bd"/>
</dbReference>
<evidence type="ECO:0000256" key="1">
    <source>
        <dbReference type="ARBA" id="ARBA00009437"/>
    </source>
</evidence>
<dbReference type="InterPro" id="IPR000847">
    <property type="entry name" value="LysR_HTH_N"/>
</dbReference>
<accession>A0A9W3K572</accession>
<dbReference type="PRINTS" id="PR00039">
    <property type="entry name" value="HTHLYSR"/>
</dbReference>
<dbReference type="RefSeq" id="WP_014899877.1">
    <property type="nucleotide sequence ID" value="NC_018514.1"/>
</dbReference>
<dbReference type="Proteomes" id="UP000032866">
    <property type="component" value="Chromosome 2"/>
</dbReference>
<dbReference type="Gene3D" id="1.10.10.10">
    <property type="entry name" value="Winged helix-like DNA-binding domain superfamily/Winged helix DNA-binding domain"/>
    <property type="match status" value="1"/>
</dbReference>